<dbReference type="Proteomes" id="UP000018211">
    <property type="component" value="Unassembled WGS sequence"/>
</dbReference>
<dbReference type="EMBL" id="CAOF01000179">
    <property type="protein sequence ID" value="CCO49510.1"/>
    <property type="molecule type" value="Genomic_DNA"/>
</dbReference>
<organism evidence="2 3">
    <name type="scientific">Vibrio nigripulchritudo SOn1</name>
    <dbReference type="NCBI Taxonomy" id="1238450"/>
    <lineage>
        <taxon>Bacteria</taxon>
        <taxon>Pseudomonadati</taxon>
        <taxon>Pseudomonadota</taxon>
        <taxon>Gammaproteobacteria</taxon>
        <taxon>Vibrionales</taxon>
        <taxon>Vibrionaceae</taxon>
        <taxon>Vibrio</taxon>
    </lineage>
</organism>
<gene>
    <name evidence="2" type="ORF">VIBNISOn1_830068</name>
</gene>
<evidence type="ECO:0000313" key="3">
    <source>
        <dbReference type="Proteomes" id="UP000018211"/>
    </source>
</evidence>
<feature type="chain" id="PRO_5043685436" evidence="1">
    <location>
        <begin position="23"/>
        <end position="102"/>
    </location>
</feature>
<keyword evidence="1" id="KW-0732">Signal</keyword>
<dbReference type="RefSeq" id="WP_022613606.1">
    <property type="nucleotide sequence ID" value="NZ_LK391965.1"/>
</dbReference>
<feature type="signal peptide" evidence="1">
    <location>
        <begin position="1"/>
        <end position="22"/>
    </location>
</feature>
<proteinExistence type="predicted"/>
<sequence>MKNKRVIGVLMSAAIVGSIAIAHETEATMKHYVKFVESCKAELQQSLASESITVIDELLHDKVLIVEATSEQAKSLTNQACVEYVELVPEREMHSGSDPFSH</sequence>
<dbReference type="AlphaFoldDB" id="A0AAV2VY37"/>
<evidence type="ECO:0000313" key="2">
    <source>
        <dbReference type="EMBL" id="CCO49510.1"/>
    </source>
</evidence>
<accession>A0AAV2VY37</accession>
<comment type="caution">
    <text evidence="2">The sequence shown here is derived from an EMBL/GenBank/DDBJ whole genome shotgun (WGS) entry which is preliminary data.</text>
</comment>
<evidence type="ECO:0000256" key="1">
    <source>
        <dbReference type="SAM" id="SignalP"/>
    </source>
</evidence>
<name>A0AAV2VY37_9VIBR</name>
<reference evidence="2 3" key="1">
    <citation type="journal article" date="2013" name="ISME J.">
        <title>Comparative genomics of pathogenic lineages of Vibrio nigripulchritudo identifies virulence-associated traits.</title>
        <authorList>
            <person name="Goudenege D."/>
            <person name="Labreuche Y."/>
            <person name="Krin E."/>
            <person name="Ansquer D."/>
            <person name="Mangenot S."/>
            <person name="Calteau A."/>
            <person name="Medigue C."/>
            <person name="Mazel D."/>
            <person name="Polz M.F."/>
            <person name="Le Roux F."/>
        </authorList>
    </citation>
    <scope>NUCLEOTIDE SEQUENCE [LARGE SCALE GENOMIC DNA]</scope>
    <source>
        <strain evidence="2 3">SOn1</strain>
    </source>
</reference>
<protein>
    <submittedName>
        <fullName evidence="2">Uncharacterized protein</fullName>
    </submittedName>
</protein>